<evidence type="ECO:0000313" key="1">
    <source>
        <dbReference type="EMBL" id="NEV61659.1"/>
    </source>
</evidence>
<protein>
    <submittedName>
        <fullName evidence="1">Uncharacterized protein</fullName>
    </submittedName>
</protein>
<sequence length="61" mass="6661">MANQIETRIEKLENSIGAGASRVVLLFDGEDRQIPEGATVVRVRFVEPGDGERARGADARH</sequence>
<proteinExistence type="predicted"/>
<dbReference type="AlphaFoldDB" id="A0A6M0JWV3"/>
<dbReference type="EMBL" id="JAAIJQ010000015">
    <property type="protein sequence ID" value="NEV61659.1"/>
    <property type="molecule type" value="Genomic_DNA"/>
</dbReference>
<accession>A0A6M0JWV3</accession>
<gene>
    <name evidence="1" type="ORF">G3446_07110</name>
</gene>
<dbReference type="Proteomes" id="UP000483379">
    <property type="component" value="Unassembled WGS sequence"/>
</dbReference>
<organism evidence="1 2">
    <name type="scientific">Thiorhodococcus minor</name>
    <dbReference type="NCBI Taxonomy" id="57489"/>
    <lineage>
        <taxon>Bacteria</taxon>
        <taxon>Pseudomonadati</taxon>
        <taxon>Pseudomonadota</taxon>
        <taxon>Gammaproteobacteria</taxon>
        <taxon>Chromatiales</taxon>
        <taxon>Chromatiaceae</taxon>
        <taxon>Thiorhodococcus</taxon>
    </lineage>
</organism>
<comment type="caution">
    <text evidence="1">The sequence shown here is derived from an EMBL/GenBank/DDBJ whole genome shotgun (WGS) entry which is preliminary data.</text>
</comment>
<reference evidence="1 2" key="1">
    <citation type="submission" date="2020-02" db="EMBL/GenBank/DDBJ databases">
        <title>Genome sequences of Thiorhodococcus mannitoliphagus and Thiorhodococcus minor, purple sulfur photosynthetic bacteria in the gammaproteobacterial family, Chromatiaceae.</title>
        <authorList>
            <person name="Aviles F.A."/>
            <person name="Meyer T.E."/>
            <person name="Kyndt J.A."/>
        </authorList>
    </citation>
    <scope>NUCLEOTIDE SEQUENCE [LARGE SCALE GENOMIC DNA]</scope>
    <source>
        <strain evidence="1 2">DSM 11518</strain>
    </source>
</reference>
<dbReference type="RefSeq" id="WP_164452103.1">
    <property type="nucleotide sequence ID" value="NZ_JAAIJQ010000015.1"/>
</dbReference>
<name>A0A6M0JWV3_9GAMM</name>
<keyword evidence="2" id="KW-1185">Reference proteome</keyword>
<evidence type="ECO:0000313" key="2">
    <source>
        <dbReference type="Proteomes" id="UP000483379"/>
    </source>
</evidence>